<dbReference type="Proteomes" id="UP000284177">
    <property type="component" value="Unassembled WGS sequence"/>
</dbReference>
<dbReference type="PANTHER" id="PTHR34215">
    <property type="entry name" value="BLL0784 PROTEIN"/>
    <property type="match status" value="1"/>
</dbReference>
<reference evidence="2 3" key="1">
    <citation type="submission" date="2016-08" db="EMBL/GenBank/DDBJ databases">
        <title>Novel Firmicutes and Novel Genomes.</title>
        <authorList>
            <person name="Poppleton D.I."/>
            <person name="Gribaldo S."/>
        </authorList>
    </citation>
    <scope>NUCLEOTIDE SEQUENCE [LARGE SCALE GENOMIC DNA]</scope>
    <source>
        <strain evidence="2 3">CTT3</strain>
    </source>
</reference>
<proteinExistence type="predicted"/>
<sequence>MKKKRIPLRKCVGCGESKPKKELIRVVRNKEGQVNIDQTGKAKGRGAYICKGEECINKAIKEKKLNRSLKIDIPKEIYEEIKKVILENE</sequence>
<dbReference type="NCBIfam" id="NF047356">
    <property type="entry name" value="RNA_bind_RnpM"/>
    <property type="match status" value="1"/>
</dbReference>
<gene>
    <name evidence="2" type="ORF">BET03_01195</name>
</gene>
<dbReference type="OrthoDB" id="9813251at2"/>
<keyword evidence="3" id="KW-1185">Reference proteome</keyword>
<evidence type="ECO:0000313" key="2">
    <source>
        <dbReference type="EMBL" id="RKD34476.1"/>
    </source>
</evidence>
<dbReference type="CDD" id="cd00279">
    <property type="entry name" value="YlxR"/>
    <property type="match status" value="1"/>
</dbReference>
<dbReference type="Gene3D" id="3.30.1230.10">
    <property type="entry name" value="YlxR-like"/>
    <property type="match status" value="1"/>
</dbReference>
<evidence type="ECO:0000259" key="1">
    <source>
        <dbReference type="Pfam" id="PF04296"/>
    </source>
</evidence>
<dbReference type="InterPro" id="IPR035931">
    <property type="entry name" value="YlxR-like_sf"/>
</dbReference>
<dbReference type="Pfam" id="PF04296">
    <property type="entry name" value="YlxR"/>
    <property type="match status" value="1"/>
</dbReference>
<dbReference type="EMBL" id="MCIB01000001">
    <property type="protein sequence ID" value="RKD34476.1"/>
    <property type="molecule type" value="Genomic_DNA"/>
</dbReference>
<protein>
    <submittedName>
        <fullName evidence="2">Nucleic acid-binding protein</fullName>
    </submittedName>
</protein>
<organism evidence="2 3">
    <name type="scientific">Thermohalobacter berrensis</name>
    <dbReference type="NCBI Taxonomy" id="99594"/>
    <lineage>
        <taxon>Bacteria</taxon>
        <taxon>Bacillati</taxon>
        <taxon>Bacillota</taxon>
        <taxon>Tissierellia</taxon>
        <taxon>Tissierellales</taxon>
        <taxon>Thermohalobacteraceae</taxon>
        <taxon>Thermohalobacter</taxon>
    </lineage>
</organism>
<dbReference type="InterPro" id="IPR037465">
    <property type="entry name" value="YlxR"/>
</dbReference>
<dbReference type="AlphaFoldDB" id="A0A419TAH2"/>
<name>A0A419TAH2_9FIRM</name>
<comment type="caution">
    <text evidence="2">The sequence shown here is derived from an EMBL/GenBank/DDBJ whole genome shotgun (WGS) entry which is preliminary data.</text>
</comment>
<dbReference type="SUPFAM" id="SSF64376">
    <property type="entry name" value="YlxR-like"/>
    <property type="match status" value="1"/>
</dbReference>
<dbReference type="PANTHER" id="PTHR34215:SF1">
    <property type="entry name" value="YLXR DOMAIN-CONTAINING PROTEIN"/>
    <property type="match status" value="1"/>
</dbReference>
<dbReference type="InterPro" id="IPR007393">
    <property type="entry name" value="YlxR_dom"/>
</dbReference>
<feature type="domain" description="YlxR" evidence="1">
    <location>
        <begin position="9"/>
        <end position="82"/>
    </location>
</feature>
<evidence type="ECO:0000313" key="3">
    <source>
        <dbReference type="Proteomes" id="UP000284177"/>
    </source>
</evidence>
<dbReference type="RefSeq" id="WP_120166413.1">
    <property type="nucleotide sequence ID" value="NZ_MCIB01000001.1"/>
</dbReference>
<accession>A0A419TAH2</accession>